<dbReference type="SUPFAM" id="SSF54814">
    <property type="entry name" value="Prokaryotic type KH domain (KH-domain type II)"/>
    <property type="match status" value="2"/>
</dbReference>
<dbReference type="InterPro" id="IPR036555">
    <property type="entry name" value="NusA_N_sf"/>
</dbReference>
<evidence type="ECO:0000256" key="3">
    <source>
        <dbReference type="ARBA" id="ARBA00022814"/>
    </source>
</evidence>
<comment type="subunit">
    <text evidence="7">Monomer. Binds directly to the core enzyme of the DNA-dependent RNA polymerase and to nascent RNA.</text>
</comment>
<dbReference type="Pfam" id="PF13184">
    <property type="entry name" value="KH_NusA_1st"/>
    <property type="match status" value="1"/>
</dbReference>
<reference evidence="11" key="1">
    <citation type="submission" date="2004-12" db="EMBL/GenBank/DDBJ databases">
        <title>The genome sequence of Borrelia hermsii and Borrelia turicatae: comparative analysis of two agents of endemic N. America relapsing fever.</title>
        <authorList>
            <person name="Porcella S.F."/>
            <person name="Raffel S.J."/>
            <person name="Schrumpf M.E."/>
            <person name="Montgomery B."/>
            <person name="Smith T."/>
            <person name="Schwan T.G."/>
        </authorList>
    </citation>
    <scope>NUCLEOTIDE SEQUENCE [LARGE SCALE GENOMIC DNA]</scope>
    <source>
        <strain evidence="11">HS1 / DAH</strain>
    </source>
</reference>
<comment type="subcellular location">
    <subcellularLocation>
        <location evidence="7">Cytoplasm</location>
    </subcellularLocation>
</comment>
<dbReference type="AlphaFoldDB" id="A0AA34R4G7"/>
<dbReference type="InterPro" id="IPR012340">
    <property type="entry name" value="NA-bd_OB-fold"/>
</dbReference>
<feature type="domain" description="K Homology" evidence="9">
    <location>
        <begin position="241"/>
        <end position="338"/>
    </location>
</feature>
<dbReference type="NCBIfam" id="TIGR01953">
    <property type="entry name" value="NusA"/>
    <property type="match status" value="1"/>
</dbReference>
<keyword evidence="3 7" id="KW-0889">Transcription antitermination</keyword>
<evidence type="ECO:0000256" key="7">
    <source>
        <dbReference type="HAMAP-Rule" id="MF_00945"/>
    </source>
</evidence>
<dbReference type="FunFam" id="3.30.300.20:FF:000002">
    <property type="entry name" value="Transcription termination/antitermination protein NusA"/>
    <property type="match status" value="1"/>
</dbReference>
<dbReference type="Pfam" id="PF08529">
    <property type="entry name" value="NusA_N"/>
    <property type="match status" value="1"/>
</dbReference>
<dbReference type="Gene3D" id="3.30.1480.10">
    <property type="entry name" value="NusA, N-terminal domain"/>
    <property type="match status" value="1"/>
</dbReference>
<dbReference type="FunFam" id="3.30.300.20:FF:000005">
    <property type="entry name" value="Transcription termination/antitermination protein NusA"/>
    <property type="match status" value="1"/>
</dbReference>
<dbReference type="GO" id="GO:0031564">
    <property type="term" value="P:transcription antitermination"/>
    <property type="evidence" value="ECO:0007669"/>
    <property type="project" value="UniProtKB-UniRule"/>
</dbReference>
<dbReference type="InterPro" id="IPR025249">
    <property type="entry name" value="TF_NusA_KH_1st"/>
</dbReference>
<keyword evidence="6 7" id="KW-0804">Transcription</keyword>
<evidence type="ECO:0000256" key="1">
    <source>
        <dbReference type="ARBA" id="ARBA00022472"/>
    </source>
</evidence>
<evidence type="ECO:0000256" key="5">
    <source>
        <dbReference type="ARBA" id="ARBA00023015"/>
    </source>
</evidence>
<dbReference type="GO" id="GO:0006353">
    <property type="term" value="P:DNA-templated transcription termination"/>
    <property type="evidence" value="ECO:0007669"/>
    <property type="project" value="UniProtKB-UniRule"/>
</dbReference>
<dbReference type="SMART" id="SM00322">
    <property type="entry name" value="KH"/>
    <property type="match status" value="2"/>
</dbReference>
<dbReference type="GO" id="GO:0003700">
    <property type="term" value="F:DNA-binding transcription factor activity"/>
    <property type="evidence" value="ECO:0007669"/>
    <property type="project" value="InterPro"/>
</dbReference>
<dbReference type="InterPro" id="IPR004087">
    <property type="entry name" value="KH_dom"/>
</dbReference>
<accession>A0AA34R4G7</accession>
<dbReference type="InterPro" id="IPR003029">
    <property type="entry name" value="S1_domain"/>
</dbReference>
<dbReference type="CDD" id="cd04455">
    <property type="entry name" value="S1_NusA"/>
    <property type="match status" value="1"/>
</dbReference>
<dbReference type="SUPFAM" id="SSF69705">
    <property type="entry name" value="Transcription factor NusA, N-terminal domain"/>
    <property type="match status" value="1"/>
</dbReference>
<dbReference type="KEGG" id="bhr:BH0800"/>
<evidence type="ECO:0000259" key="9">
    <source>
        <dbReference type="SMART" id="SM00322"/>
    </source>
</evidence>
<protein>
    <recommendedName>
        <fullName evidence="7">Transcription termination/antitermination protein NusA</fullName>
    </recommendedName>
</protein>
<comment type="similarity">
    <text evidence="7">Belongs to the NusA family.</text>
</comment>
<dbReference type="Gene3D" id="3.30.300.20">
    <property type="match status" value="2"/>
</dbReference>
<organism evidence="10 11">
    <name type="scientific">Borrelia hermsii (strain HS1 / DAH)</name>
    <dbReference type="NCBI Taxonomy" id="314723"/>
    <lineage>
        <taxon>Bacteria</taxon>
        <taxon>Pseudomonadati</taxon>
        <taxon>Spirochaetota</taxon>
        <taxon>Spirochaetia</taxon>
        <taxon>Spirochaetales</taxon>
        <taxon>Borreliaceae</taxon>
        <taxon>Borrelia</taxon>
    </lineage>
</organism>
<name>A0AA34R4G7_BORHD</name>
<dbReference type="GO" id="GO:0005829">
    <property type="term" value="C:cytosol"/>
    <property type="evidence" value="ECO:0007669"/>
    <property type="project" value="TreeGrafter"/>
</dbReference>
<feature type="domain" description="K Homology" evidence="9">
    <location>
        <begin position="10"/>
        <end position="91"/>
    </location>
</feature>
<dbReference type="HAMAP" id="MF_00945_B">
    <property type="entry name" value="NusA_B"/>
    <property type="match status" value="1"/>
</dbReference>
<evidence type="ECO:0000313" key="10">
    <source>
        <dbReference type="EMBL" id="AAX17297.1"/>
    </source>
</evidence>
<comment type="function">
    <text evidence="7">Participates in both transcription termination and antitermination.</text>
</comment>
<dbReference type="InterPro" id="IPR015946">
    <property type="entry name" value="KH_dom-like_a/b"/>
</dbReference>
<dbReference type="EMBL" id="CP000048">
    <property type="protein sequence ID" value="AAX17297.1"/>
    <property type="molecule type" value="Genomic_DNA"/>
</dbReference>
<keyword evidence="2 7" id="KW-0963">Cytoplasm</keyword>
<dbReference type="Gene3D" id="2.40.50.140">
    <property type="entry name" value="Nucleic acid-binding proteins"/>
    <property type="match status" value="1"/>
</dbReference>
<evidence type="ECO:0000256" key="4">
    <source>
        <dbReference type="ARBA" id="ARBA00022884"/>
    </source>
</evidence>
<keyword evidence="4 7" id="KW-0694">RNA-binding</keyword>
<dbReference type="SUPFAM" id="SSF50249">
    <property type="entry name" value="Nucleic acid-binding proteins"/>
    <property type="match status" value="1"/>
</dbReference>
<evidence type="ECO:0000256" key="2">
    <source>
        <dbReference type="ARBA" id="ARBA00022490"/>
    </source>
</evidence>
<keyword evidence="1 7" id="KW-0806">Transcription termination</keyword>
<dbReference type="InterPro" id="IPR013735">
    <property type="entry name" value="TF_NusA_N"/>
</dbReference>
<keyword evidence="5 7" id="KW-0805">Transcription regulation</keyword>
<dbReference type="InterPro" id="IPR010213">
    <property type="entry name" value="TF_NusA"/>
</dbReference>
<evidence type="ECO:0000256" key="6">
    <source>
        <dbReference type="ARBA" id="ARBA00023163"/>
    </source>
</evidence>
<gene>
    <name evidence="7" type="primary">nusA</name>
    <name evidence="10" type="ordered locus">BH0800</name>
</gene>
<sequence length="496" mass="56595">MMSRRLNYREGVLDMIKGTGQMISNIASERGMSIDAIRKTVRESVMIAYKKYFGTSENALIKFDEDTGDLVVYSKKKIVEEVQNDILEILQDDIQEFEVVEDGYAYIEIDPKIFDRLSIQVAKQRTKSDLQGIEDNELYLEFKHKLHKIVIGYVQQNRNGDLYVNLGSTDGVIPKKYQSSREVYGLNDKVRVLVYSVKKGKNGIEVVLSRTHPKFIEELLTLEIPEIEEGIIKIHKIVRDPGYRTKVAVYSEKEEIDPVGPCIGQKGVRIQSIIKELEGEKIDIIPYSRDIKEFIRDALTPAKIDNVYIVDEDLHKALVVVSDEQLSLAIGKMGQNVRLANRLLDWAIDVKTNSQFAEMKASGEFKQETFEMFDKILQDNVQEDEFEEINRISELKILDSDIVDKLIEAGLDDIDNFLDASEENLFELGISYEKQEEINKILKEGMVIIANDDDGSIEGIKDEEELLCPECGAVINENMTFCPGCKIGLSFEFEEE</sequence>
<dbReference type="PANTHER" id="PTHR22648">
    <property type="entry name" value="TRANSCRIPTION TERMINATION FACTOR NUSA"/>
    <property type="match status" value="1"/>
</dbReference>
<dbReference type="CDD" id="cd22529">
    <property type="entry name" value="KH-II_NusA_rpt2"/>
    <property type="match status" value="1"/>
</dbReference>
<dbReference type="SMART" id="SM00316">
    <property type="entry name" value="S1"/>
    <property type="match status" value="1"/>
</dbReference>
<proteinExistence type="inferred from homology"/>
<dbReference type="InterPro" id="IPR009019">
    <property type="entry name" value="KH_sf_prok-type"/>
</dbReference>
<dbReference type="GO" id="GO:0003723">
    <property type="term" value="F:RNA binding"/>
    <property type="evidence" value="ECO:0007669"/>
    <property type="project" value="UniProtKB-UniRule"/>
</dbReference>
<evidence type="ECO:0000313" key="11">
    <source>
        <dbReference type="Proteomes" id="UP000008834"/>
    </source>
</evidence>
<evidence type="ECO:0000259" key="8">
    <source>
        <dbReference type="SMART" id="SM00316"/>
    </source>
</evidence>
<dbReference type="Pfam" id="PF26594">
    <property type="entry name" value="KH_NusA_2nd"/>
    <property type="match status" value="1"/>
</dbReference>
<feature type="domain" description="S1 motif" evidence="8">
    <location>
        <begin position="145"/>
        <end position="209"/>
    </location>
</feature>
<dbReference type="InterPro" id="IPR030842">
    <property type="entry name" value="TF_NusA_bacterial"/>
</dbReference>
<dbReference type="PANTHER" id="PTHR22648:SF0">
    <property type="entry name" value="TRANSCRIPTION TERMINATION_ANTITERMINATION PROTEIN NUSA"/>
    <property type="match status" value="1"/>
</dbReference>
<dbReference type="InterPro" id="IPR058582">
    <property type="entry name" value="KH_NusA_2nd"/>
</dbReference>
<dbReference type="Proteomes" id="UP000008834">
    <property type="component" value="Chromosome"/>
</dbReference>